<dbReference type="Proteomes" id="UP000072083">
    <property type="component" value="Unassembled WGS sequence"/>
</dbReference>
<dbReference type="Pfam" id="PF02609">
    <property type="entry name" value="Exonuc_VII_S"/>
    <property type="match status" value="1"/>
</dbReference>
<dbReference type="EMBL" id="RRZO01000001">
    <property type="protein sequence ID" value="RRN52985.1"/>
    <property type="molecule type" value="Genomic_DNA"/>
</dbReference>
<evidence type="ECO:0000313" key="15">
    <source>
        <dbReference type="EMBL" id="CYU62205.1"/>
    </source>
</evidence>
<dbReference type="RefSeq" id="WP_044675411.1">
    <property type="nucleotide sequence ID" value="NZ_JAZDUS010000013.1"/>
</dbReference>
<dbReference type="Proteomes" id="UP000306426">
    <property type="component" value="Unassembled WGS sequence"/>
</dbReference>
<dbReference type="EMBL" id="FIHD01000028">
    <property type="protein sequence ID" value="CYV02887.1"/>
    <property type="molecule type" value="Genomic_DNA"/>
</dbReference>
<dbReference type="Gene3D" id="1.10.287.1040">
    <property type="entry name" value="Exonuclease VII, small subunit"/>
    <property type="match status" value="1"/>
</dbReference>
<dbReference type="PIRSF" id="PIRSF006488">
    <property type="entry name" value="Exonuc_VII_S"/>
    <property type="match status" value="1"/>
</dbReference>
<name>A0A0K2E7L5_STRSU</name>
<evidence type="ECO:0000313" key="47">
    <source>
        <dbReference type="Proteomes" id="UP000073390"/>
    </source>
</evidence>
<evidence type="ECO:0000256" key="2">
    <source>
        <dbReference type="ARBA" id="ARBA00022475"/>
    </source>
</evidence>
<evidence type="ECO:0000313" key="9">
    <source>
        <dbReference type="EMBL" id="AUA18590.1"/>
    </source>
</evidence>
<evidence type="ECO:0000313" key="42">
    <source>
        <dbReference type="Proteomes" id="UP000071962"/>
    </source>
</evidence>
<evidence type="ECO:0000313" key="36">
    <source>
        <dbReference type="EMBL" id="TQE89539.1"/>
    </source>
</evidence>
<keyword evidence="5 6" id="KW-0472">Membrane</keyword>
<evidence type="ECO:0000313" key="21">
    <source>
        <dbReference type="EMBL" id="CYV95762.1"/>
    </source>
</evidence>
<reference evidence="8" key="10">
    <citation type="journal article" date="2021" name="Front. Microbiol.">
        <title>Comparative Virulence and Genomic Analysis of Streptococcus suis Isolates.</title>
        <authorList>
            <person name="Nicholson T.L."/>
            <person name="Waack U."/>
            <person name="Anderson T.K."/>
            <person name="Bayles D.O."/>
            <person name="Zaia S.R."/>
            <person name="Goertz I."/>
            <person name="Eppinger M."/>
            <person name="Hau S.J."/>
            <person name="Brockmeier S.L."/>
            <person name="Shore S.M."/>
        </authorList>
    </citation>
    <scope>NUCLEOTIDE SEQUENCE</scope>
    <source>
        <strain evidence="8">SRD478</strain>
    </source>
</reference>
<dbReference type="Proteomes" id="UP000072353">
    <property type="component" value="Unassembled WGS sequence"/>
</dbReference>
<dbReference type="Proteomes" id="UP000278566">
    <property type="component" value="Unassembled WGS sequence"/>
</dbReference>
<evidence type="ECO:0000313" key="24">
    <source>
        <dbReference type="EMBL" id="CYW69550.1"/>
    </source>
</evidence>
<dbReference type="EMBL" id="FIIN01000001">
    <property type="protein sequence ID" value="CYV47204.1"/>
    <property type="molecule type" value="Genomic_DNA"/>
</dbReference>
<dbReference type="EMBL" id="FIGG01000001">
    <property type="protein sequence ID" value="CYU28052.1"/>
    <property type="molecule type" value="Genomic_DNA"/>
</dbReference>
<evidence type="ECO:0000313" key="16">
    <source>
        <dbReference type="EMBL" id="CYU73743.1"/>
    </source>
</evidence>
<evidence type="ECO:0000313" key="57">
    <source>
        <dbReference type="Proteomes" id="UP000281324"/>
    </source>
</evidence>
<gene>
    <name evidence="8" type="ORF">A7J08_07420</name>
    <name evidence="10" type="ORF">BKM66_02820</name>
    <name evidence="9" type="ORF">CWI26_03335</name>
    <name evidence="34" type="ORF">E8L09_00315</name>
    <name evidence="30" type="ORF">EI219_08940</name>
    <name evidence="31" type="ORF">EI220_00555</name>
    <name evidence="11" type="ORF">ERS132356_00012</name>
    <name evidence="22" type="ORF">ERS132370_01661</name>
    <name evidence="15" type="ORF">ERS132389_01406</name>
    <name evidence="13" type="ORF">ERS132392_01211</name>
    <name evidence="12" type="ORF">ERS132393_00115</name>
    <name evidence="14" type="ORF">ERS132406_00403</name>
    <name evidence="16" type="ORF">ERS132410_00956</name>
    <name evidence="17" type="ORF">ERS132416_01519</name>
    <name evidence="20" type="ORF">ERS132442_00544</name>
    <name evidence="18" type="ORF">ERS132444_00047</name>
    <name evidence="19" type="ORF">ERS132452_00055</name>
    <name evidence="21" type="ORF">ERS132457_01447</name>
    <name evidence="25" type="ORF">ERS132521_00560</name>
    <name evidence="26" type="ORF">ERS132525_01313</name>
    <name evidence="27" type="ORF">ERS132536_01325</name>
    <name evidence="23" type="ORF">ERS132539_00659</name>
    <name evidence="24" type="ORF">ERS132551_00378</name>
    <name evidence="35" type="ORF">FAJ34_02355</name>
    <name evidence="33" type="ORF">FAJ36_05100</name>
    <name evidence="32" type="ORF">FAJ36_06270</name>
    <name evidence="36" type="ORF">FH692_01705</name>
    <name evidence="29" type="ORF">HU146_07565</name>
    <name evidence="28" type="ORF">Q7V66_07490</name>
</gene>
<evidence type="ECO:0000313" key="52">
    <source>
        <dbReference type="Proteomes" id="UP000075041"/>
    </source>
</evidence>
<evidence type="ECO:0000256" key="5">
    <source>
        <dbReference type="ARBA" id="ARBA00023136"/>
    </source>
</evidence>
<evidence type="ECO:0000313" key="49">
    <source>
        <dbReference type="Proteomes" id="UP000073494"/>
    </source>
</evidence>
<evidence type="ECO:0000313" key="40">
    <source>
        <dbReference type="Proteomes" id="UP000071601"/>
    </source>
</evidence>
<evidence type="ECO:0000313" key="43">
    <source>
        <dbReference type="Proteomes" id="UP000072083"/>
    </source>
</evidence>
<evidence type="ECO:0000313" key="13">
    <source>
        <dbReference type="EMBL" id="CYU57285.1"/>
    </source>
</evidence>
<comment type="subcellular location">
    <subcellularLocation>
        <location evidence="1">Cell membrane</location>
        <topology evidence="1">Single-pass membrane protein</topology>
    </subcellularLocation>
</comment>
<evidence type="ECO:0000313" key="59">
    <source>
        <dbReference type="Proteomes" id="UP000305785"/>
    </source>
</evidence>
<evidence type="ECO:0000313" key="22">
    <source>
        <dbReference type="EMBL" id="CYW05946.1"/>
    </source>
</evidence>
<dbReference type="EMBL" id="FIIR01000016">
    <property type="protein sequence ID" value="CYV95762.1"/>
    <property type="molecule type" value="Genomic_DNA"/>
</dbReference>
<evidence type="ECO:0000313" key="46">
    <source>
        <dbReference type="Proteomes" id="UP000072933"/>
    </source>
</evidence>
<dbReference type="EMBL" id="RRZQ01000013">
    <property type="protein sequence ID" value="RRN48932.1"/>
    <property type="molecule type" value="Genomic_DNA"/>
</dbReference>
<dbReference type="EMBL" id="FIID01000019">
    <property type="protein sequence ID" value="CYW05946.1"/>
    <property type="molecule type" value="Genomic_DNA"/>
</dbReference>
<dbReference type="EMBL" id="FILL01000004">
    <property type="protein sequence ID" value="CYX31799.1"/>
    <property type="molecule type" value="Genomic_DNA"/>
</dbReference>
<evidence type="ECO:0000313" key="30">
    <source>
        <dbReference type="EMBL" id="RRN48932.1"/>
    </source>
</evidence>
<dbReference type="GO" id="GO:0009318">
    <property type="term" value="C:exodeoxyribonuclease VII complex"/>
    <property type="evidence" value="ECO:0007669"/>
    <property type="project" value="UniProtKB-UniRule"/>
</dbReference>
<evidence type="ECO:0000313" key="28">
    <source>
        <dbReference type="EMBL" id="MDW8645987.1"/>
    </source>
</evidence>
<evidence type="ECO:0000313" key="39">
    <source>
        <dbReference type="Proteomes" id="UP000070960"/>
    </source>
</evidence>
<evidence type="ECO:0000313" key="10">
    <source>
        <dbReference type="EMBL" id="AWX95117.1"/>
    </source>
</evidence>
<evidence type="ECO:0000313" key="27">
    <source>
        <dbReference type="EMBL" id="CYX73545.1"/>
    </source>
</evidence>
<dbReference type="PANTHER" id="PTHR33885">
    <property type="entry name" value="PHAGE SHOCK PROTEIN C"/>
    <property type="match status" value="1"/>
</dbReference>
<dbReference type="Proteomes" id="UP000071601">
    <property type="component" value="Unassembled WGS sequence"/>
</dbReference>
<dbReference type="STRING" id="1214166.GCA_000440555_01648"/>
<dbReference type="EMBL" id="FIGB01000004">
    <property type="protein sequence ID" value="CYU62205.1"/>
    <property type="molecule type" value="Genomic_DNA"/>
</dbReference>
<evidence type="ECO:0000313" key="53">
    <source>
        <dbReference type="Proteomes" id="UP000075182"/>
    </source>
</evidence>
<keyword evidence="4 6" id="KW-1133">Transmembrane helix</keyword>
<dbReference type="GO" id="GO:0005829">
    <property type="term" value="C:cytosol"/>
    <property type="evidence" value="ECO:0007669"/>
    <property type="project" value="TreeGrafter"/>
</dbReference>
<accession>A0A0K2E7L5</accession>
<dbReference type="eggNOG" id="COG1983">
    <property type="taxonomic scope" value="Bacteria"/>
</dbReference>
<dbReference type="EMBL" id="FIFJ01000001">
    <property type="protein sequence ID" value="CYT62139.1"/>
    <property type="molecule type" value="Genomic_DNA"/>
</dbReference>
<dbReference type="PANTHER" id="PTHR34137">
    <property type="entry name" value="EXODEOXYRIBONUCLEASE 7 SMALL SUBUNIT"/>
    <property type="match status" value="1"/>
</dbReference>
<evidence type="ECO:0000256" key="6">
    <source>
        <dbReference type="SAM" id="Phobius"/>
    </source>
</evidence>
<dbReference type="Proteomes" id="UP000070960">
    <property type="component" value="Unassembled WGS sequence"/>
</dbReference>
<dbReference type="Proteomes" id="UP000072530">
    <property type="component" value="Unassembled WGS sequence"/>
</dbReference>
<evidence type="ECO:0000313" key="11">
    <source>
        <dbReference type="EMBL" id="CYT62139.1"/>
    </source>
</evidence>
<evidence type="ECO:0000313" key="20">
    <source>
        <dbReference type="EMBL" id="CYV50061.1"/>
    </source>
</evidence>
<dbReference type="Proteomes" id="UP000075182">
    <property type="component" value="Unassembled WGS sequence"/>
</dbReference>
<evidence type="ECO:0000313" key="50">
    <source>
        <dbReference type="Proteomes" id="UP000074664"/>
    </source>
</evidence>
<reference evidence="34 60" key="5">
    <citation type="submission" date="2019-04" db="EMBL/GenBank/DDBJ databases">
        <title>Genome analysis of Streptococcus suis strain WUSS286.</title>
        <authorList>
            <person name="Chen H."/>
            <person name="Gao X."/>
            <person name="Wu Z."/>
        </authorList>
    </citation>
    <scope>NUCLEOTIDE SEQUENCE [LARGE SCALE GENOMIC DNA]</scope>
    <source>
        <strain evidence="34 60">WUSS286</strain>
    </source>
</reference>
<dbReference type="PANTHER" id="PTHR34137:SF1">
    <property type="entry name" value="EXODEOXYRIBONUCLEASE 7 SMALL SUBUNIT"/>
    <property type="match status" value="1"/>
</dbReference>
<dbReference type="Proteomes" id="UP000548355">
    <property type="component" value="Unassembled WGS sequence"/>
</dbReference>
<evidence type="ECO:0000313" key="55">
    <source>
        <dbReference type="Proteomes" id="UP000250181"/>
    </source>
</evidence>
<evidence type="ECO:0000313" key="45">
    <source>
        <dbReference type="Proteomes" id="UP000072530"/>
    </source>
</evidence>
<dbReference type="EMBL" id="CP017666">
    <property type="protein sequence ID" value="AWX95117.1"/>
    <property type="molecule type" value="Genomic_DNA"/>
</dbReference>
<evidence type="ECO:0000313" key="58">
    <source>
        <dbReference type="Proteomes" id="UP000305768"/>
    </source>
</evidence>
<evidence type="ECO:0000313" key="18">
    <source>
        <dbReference type="EMBL" id="CYV40937.1"/>
    </source>
</evidence>
<reference evidence="29 62" key="9">
    <citation type="submission" date="2020-06" db="EMBL/GenBank/DDBJ databases">
        <title>Pan-genome analysis of Streptococcus suis serotype 2 revealed genomic diversity among strains of different virulence.</title>
        <authorList>
            <person name="Guo G."/>
            <person name="Zhang W."/>
        </authorList>
    </citation>
    <scope>NUCLEOTIDE SEQUENCE [LARGE SCALE GENOMIC DNA]</scope>
    <source>
        <strain evidence="29 62">ZJ92091101</strain>
    </source>
</reference>
<evidence type="ECO:0000313" key="41">
    <source>
        <dbReference type="Proteomes" id="UP000071765"/>
    </source>
</evidence>
<dbReference type="NCBIfam" id="NF002138">
    <property type="entry name" value="PRK00977.1-2"/>
    <property type="match status" value="1"/>
</dbReference>
<evidence type="ECO:0000313" key="34">
    <source>
        <dbReference type="EMBL" id="TII06159.1"/>
    </source>
</evidence>
<evidence type="ECO:0000313" key="14">
    <source>
        <dbReference type="EMBL" id="CYU61258.1"/>
    </source>
</evidence>
<reference evidence="32 59" key="6">
    <citation type="submission" date="2019-04" db="EMBL/GenBank/DDBJ databases">
        <title>Genome analysis of Streptococcus suis strain WUSS330.</title>
        <authorList>
            <person name="Chen H."/>
            <person name="Gao X."/>
            <person name="Wu Z."/>
        </authorList>
    </citation>
    <scope>NUCLEOTIDE SEQUENCE [LARGE SCALE GENOMIC DNA]</scope>
    <source>
        <strain evidence="32 59">WUSS330</strain>
    </source>
</reference>
<dbReference type="Proteomes" id="UP000069526">
    <property type="component" value="Unassembled WGS sequence"/>
</dbReference>
<evidence type="ECO:0000313" key="44">
    <source>
        <dbReference type="Proteomes" id="UP000072353"/>
    </source>
</evidence>
<dbReference type="GO" id="GO:0008855">
    <property type="term" value="F:exodeoxyribonuclease VII activity"/>
    <property type="evidence" value="ECO:0007669"/>
    <property type="project" value="UniProtKB-UniRule"/>
</dbReference>
<dbReference type="InterPro" id="IPR007168">
    <property type="entry name" value="Phageshock_PspC_N"/>
</dbReference>
<dbReference type="GO" id="GO:0006308">
    <property type="term" value="P:DNA catabolic process"/>
    <property type="evidence" value="ECO:0007669"/>
    <property type="project" value="UniProtKB-UniRule"/>
</dbReference>
<dbReference type="Proteomes" id="UP000305768">
    <property type="component" value="Unassembled WGS sequence"/>
</dbReference>
<evidence type="ECO:0000313" key="32">
    <source>
        <dbReference type="EMBL" id="TII05153.1"/>
    </source>
</evidence>
<keyword evidence="2" id="KW-1003">Cell membrane</keyword>
<evidence type="ECO:0000313" key="51">
    <source>
        <dbReference type="Proteomes" id="UP000074825"/>
    </source>
</evidence>
<dbReference type="OrthoDB" id="9798666at2"/>
<dbReference type="Proteomes" id="UP000305785">
    <property type="component" value="Unassembled WGS sequence"/>
</dbReference>
<dbReference type="EMBL" id="FIGO01000004">
    <property type="protein sequence ID" value="CYU73743.1"/>
    <property type="molecule type" value="Genomic_DNA"/>
</dbReference>
<evidence type="ECO:0000313" key="29">
    <source>
        <dbReference type="EMBL" id="NVH37105.1"/>
    </source>
</evidence>
<sequence length="90" mass="10219">MSIELYKVRQGKIVSGVLAGIAHKLGWESWVTRAIFIAGLLLGKSFLLLIALYIAAAYFLPYKEDRDAERYGTGPRKIKEAEKINKSWFE</sequence>
<dbReference type="HAMAP" id="MF_00337">
    <property type="entry name" value="Exonuc_7_S"/>
    <property type="match status" value="1"/>
</dbReference>
<dbReference type="PATRIC" id="fig|1307.1317.peg.1650"/>
<reference evidence="28" key="11">
    <citation type="submission" date="2023-07" db="EMBL/GenBank/DDBJ databases">
        <title>Characterization of virulence traits, antimicrobial resistance genes carried by mobile genetic elements and competence in Streptococcus suis strains isolated in France.</title>
        <authorList>
            <person name="Dechene-Tempier M."/>
            <person name="Marois-Crehan C."/>
            <person name="De Boisseson C."/>
            <person name="Lucas P."/>
            <person name="Bougeard S."/>
            <person name="Libante V."/>
            <person name="Payot S."/>
        </authorList>
    </citation>
    <scope>NUCLEOTIDE SEQUENCE</scope>
    <source>
        <strain evidence="28">1551</strain>
    </source>
</reference>
<dbReference type="EMBL" id="FIJK01000011">
    <property type="protein sequence ID" value="CYW17105.1"/>
    <property type="molecule type" value="Genomic_DNA"/>
</dbReference>
<dbReference type="EMBL" id="SSXK01000001">
    <property type="protein sequence ID" value="TII06159.1"/>
    <property type="molecule type" value="Genomic_DNA"/>
</dbReference>
<reference evidence="37 38" key="1">
    <citation type="submission" date="2016-02" db="EMBL/GenBank/DDBJ databases">
        <authorList>
            <consortium name="Pathogen Informatics"/>
        </authorList>
    </citation>
    <scope>NUCLEOTIDE SEQUENCE [LARGE SCALE GENOMIC DNA]</scope>
    <source>
        <strain evidence="11 52">LOLA-SS005</strain>
        <strain evidence="15 47">LSS27</strain>
        <strain evidence="13 50">LSS30</strain>
        <strain evidence="12 45">LSS31</strain>
        <strain evidence="14 43">LSS44</strain>
        <strain evidence="16 48">LSS48</strain>
        <strain evidence="17 49">LSS54</strain>
        <strain evidence="22 46">LSS8</strain>
        <strain evidence="20 39">LSS80</strain>
        <strain evidence="18 51">LSS82</strain>
        <strain evidence="19 41">LSS90</strain>
        <strain evidence="21 38">LSS95</strain>
        <strain evidence="23 37">SS1013</strain>
        <strain evidence="24 42">SS1062</strain>
        <strain evidence="25 44">SS975</strain>
        <strain evidence="26 40">SS985</strain>
        <strain evidence="27 53">SS999</strain>
    </source>
</reference>
<proteinExistence type="inferred from homology"/>
<dbReference type="EMBL" id="FIIF01000001">
    <property type="protein sequence ID" value="CYV40937.1"/>
    <property type="molecule type" value="Genomic_DNA"/>
</dbReference>
<dbReference type="EMBL" id="FIGH01000005">
    <property type="protein sequence ID" value="CYU57285.1"/>
    <property type="molecule type" value="Genomic_DNA"/>
</dbReference>
<dbReference type="Proteomes" id="UP000250181">
    <property type="component" value="Chromosome"/>
</dbReference>
<dbReference type="SUPFAM" id="SSF116842">
    <property type="entry name" value="XseB-like"/>
    <property type="match status" value="1"/>
</dbReference>
<evidence type="ECO:0000256" key="4">
    <source>
        <dbReference type="ARBA" id="ARBA00022989"/>
    </source>
</evidence>
<dbReference type="Proteomes" id="UP000281324">
    <property type="component" value="Unassembled WGS sequence"/>
</dbReference>
<evidence type="ECO:0000313" key="62">
    <source>
        <dbReference type="Proteomes" id="UP000548355"/>
    </source>
</evidence>
<evidence type="ECO:0000259" key="7">
    <source>
        <dbReference type="Pfam" id="PF04024"/>
    </source>
</evidence>
<dbReference type="eggNOG" id="COG1722">
    <property type="taxonomic scope" value="Bacteria"/>
</dbReference>
<dbReference type="EMBL" id="FIKT01000003">
    <property type="protein sequence ID" value="CYW69550.1"/>
    <property type="molecule type" value="Genomic_DNA"/>
</dbReference>
<evidence type="ECO:0000313" key="35">
    <source>
        <dbReference type="EMBL" id="TII08884.1"/>
    </source>
</evidence>
<evidence type="ECO:0000313" key="26">
    <source>
        <dbReference type="EMBL" id="CYX60258.1"/>
    </source>
</evidence>
<dbReference type="EMBL" id="FIMD01000009">
    <property type="protein sequence ID" value="CYX73545.1"/>
    <property type="molecule type" value="Genomic_DNA"/>
</dbReference>
<dbReference type="RefSeq" id="WP_002936774.1">
    <property type="nucleotide sequence ID" value="NZ_AP023391.1"/>
</dbReference>
<reference evidence="35 58" key="7">
    <citation type="submission" date="2019-04" db="EMBL/GenBank/DDBJ databases">
        <title>Genome analysis of Streptococcus suis strain WUSS425.</title>
        <authorList>
            <person name="Chen H."/>
            <person name="Gao X."/>
            <person name="Wu Z."/>
        </authorList>
    </citation>
    <scope>NUCLEOTIDE SEQUENCE [LARGE SCALE GENOMIC DNA]</scope>
    <source>
        <strain evidence="35 58">WUSS425</strain>
    </source>
</reference>
<dbReference type="Proteomes" id="UP000323128">
    <property type="component" value="Chromosome"/>
</dbReference>
<evidence type="ECO:0000313" key="33">
    <source>
        <dbReference type="EMBL" id="TII05621.1"/>
    </source>
</evidence>
<dbReference type="Proteomes" id="UP000069831">
    <property type="component" value="Unassembled WGS sequence"/>
</dbReference>
<dbReference type="Proteomes" id="UP000073485">
    <property type="component" value="Unassembled WGS sequence"/>
</dbReference>
<dbReference type="Proteomes" id="UP000315224">
    <property type="component" value="Unassembled WGS sequence"/>
</dbReference>
<evidence type="ECO:0000313" key="61">
    <source>
        <dbReference type="Proteomes" id="UP000315224"/>
    </source>
</evidence>
<dbReference type="Proteomes" id="UP000074825">
    <property type="component" value="Unassembled WGS sequence"/>
</dbReference>
<dbReference type="EMBL" id="FIGZ01000002">
    <property type="protein sequence ID" value="CYU61258.1"/>
    <property type="molecule type" value="Genomic_DNA"/>
</dbReference>
<feature type="transmembrane region" description="Helical" evidence="6">
    <location>
        <begin position="34"/>
        <end position="60"/>
    </location>
</feature>
<evidence type="ECO:0000313" key="12">
    <source>
        <dbReference type="EMBL" id="CYU28052.1"/>
    </source>
</evidence>
<dbReference type="EMBL" id="FIIE01000003">
    <property type="protein sequence ID" value="CYV50061.1"/>
    <property type="molecule type" value="Genomic_DNA"/>
</dbReference>
<dbReference type="EMBL" id="JAUTFL010000015">
    <property type="protein sequence ID" value="MDW8645987.1"/>
    <property type="molecule type" value="Genomic_DNA"/>
</dbReference>
<dbReference type="Proteomes" id="UP000074664">
    <property type="component" value="Unassembled WGS sequence"/>
</dbReference>
<dbReference type="Proteomes" id="UP000071962">
    <property type="component" value="Unassembled WGS sequence"/>
</dbReference>
<dbReference type="EMBL" id="FILR01000012">
    <property type="protein sequence ID" value="CYX60258.1"/>
    <property type="molecule type" value="Genomic_DNA"/>
</dbReference>
<evidence type="ECO:0000313" key="60">
    <source>
        <dbReference type="Proteomes" id="UP000306426"/>
    </source>
</evidence>
<evidence type="ECO:0000313" key="37">
    <source>
        <dbReference type="Proteomes" id="UP000069526"/>
    </source>
</evidence>
<dbReference type="Proteomes" id="UP000071765">
    <property type="component" value="Unassembled WGS sequence"/>
</dbReference>
<evidence type="ECO:0000313" key="54">
    <source>
        <dbReference type="Proteomes" id="UP000231863"/>
    </source>
</evidence>
<dbReference type="GO" id="GO:0005886">
    <property type="term" value="C:plasma membrane"/>
    <property type="evidence" value="ECO:0007669"/>
    <property type="project" value="UniProtKB-SubCell"/>
</dbReference>
<dbReference type="EMBL" id="SSXN01000007">
    <property type="protein sequence ID" value="TII05153.1"/>
    <property type="molecule type" value="Genomic_DNA"/>
</dbReference>
<dbReference type="Proteomes" id="UP001276229">
    <property type="component" value="Unassembled WGS sequence"/>
</dbReference>
<dbReference type="Pfam" id="PF04024">
    <property type="entry name" value="PspC"/>
    <property type="match status" value="1"/>
</dbReference>
<evidence type="ECO:0000313" key="48">
    <source>
        <dbReference type="Proteomes" id="UP000073485"/>
    </source>
</evidence>
<dbReference type="Proteomes" id="UP000073494">
    <property type="component" value="Unassembled WGS sequence"/>
</dbReference>
<evidence type="ECO:0000313" key="56">
    <source>
        <dbReference type="Proteomes" id="UP000278566"/>
    </source>
</evidence>
<keyword evidence="3 6" id="KW-0812">Transmembrane</keyword>
<reference evidence="36 61" key="8">
    <citation type="submission" date="2019-06" db="EMBL/GenBank/DDBJ databases">
        <title>Comprehensive assessment of Oxford Nanopore MinION sequencing for bacterial characterization and routine diagnosis.</title>
        <authorList>
            <person name="Tan S."/>
            <person name="Dvorak C.M.T."/>
            <person name="Gebhart C."/>
            <person name="Estrada A."/>
            <person name="Marthaler D.G."/>
            <person name="Murtaugh M.P."/>
        </authorList>
    </citation>
    <scope>NUCLEOTIDE SEQUENCE [LARGE SCALE GENOMIC DNA]</scope>
    <source>
        <strain evidence="36 61">2017UMN1435.21</strain>
    </source>
</reference>
<dbReference type="Proteomes" id="UP000231863">
    <property type="component" value="Chromosome"/>
</dbReference>
<protein>
    <submittedName>
        <fullName evidence="11">Phage shock protein C, PspC</fullName>
    </submittedName>
    <submittedName>
        <fullName evidence="36">PspC domain-containing protein</fullName>
    </submittedName>
</protein>
<evidence type="ECO:0000313" key="17">
    <source>
        <dbReference type="EMBL" id="CYV02887.1"/>
    </source>
</evidence>
<dbReference type="EMBL" id="VIEK01000002">
    <property type="protein sequence ID" value="TQE89539.1"/>
    <property type="molecule type" value="Genomic_DNA"/>
</dbReference>
<evidence type="ECO:0000313" key="19">
    <source>
        <dbReference type="EMBL" id="CYV47204.1"/>
    </source>
</evidence>
<evidence type="ECO:0000313" key="31">
    <source>
        <dbReference type="EMBL" id="RRN52985.1"/>
    </source>
</evidence>
<evidence type="ECO:0000313" key="23">
    <source>
        <dbReference type="EMBL" id="CYW17105.1"/>
    </source>
</evidence>
<dbReference type="OrthoDB" id="9810250at2"/>
<dbReference type="InterPro" id="IPR003761">
    <property type="entry name" value="Exonuc_VII_S"/>
</dbReference>
<dbReference type="NCBIfam" id="TIGR01280">
    <property type="entry name" value="xseB"/>
    <property type="match status" value="1"/>
</dbReference>
<dbReference type="Proteomes" id="UP000075041">
    <property type="component" value="Unassembled WGS sequence"/>
</dbReference>
<dbReference type="EMBL" id="SSXN01000005">
    <property type="protein sequence ID" value="TII05621.1"/>
    <property type="molecule type" value="Genomic_DNA"/>
</dbReference>
<dbReference type="PANTHER" id="PTHR33885:SF3">
    <property type="entry name" value="PHAGE SHOCK PROTEIN C"/>
    <property type="match status" value="1"/>
</dbReference>
<dbReference type="InterPro" id="IPR037004">
    <property type="entry name" value="Exonuc_VII_ssu_sf"/>
</dbReference>
<dbReference type="EMBL" id="SSXP01000002">
    <property type="protein sequence ID" value="TII08884.1"/>
    <property type="molecule type" value="Genomic_DNA"/>
</dbReference>
<evidence type="ECO:0000313" key="25">
    <source>
        <dbReference type="EMBL" id="CYX31799.1"/>
    </source>
</evidence>
<reference evidence="10 55" key="2">
    <citation type="submission" date="2016-10" db="EMBL/GenBank/DDBJ databases">
        <authorList>
            <person name="Zou G."/>
            <person name="Zhou R."/>
        </authorList>
    </citation>
    <scope>NUCLEOTIDE SEQUENCE [LARGE SCALE GENOMIC DNA]</scope>
    <source>
        <strain evidence="10 55">0061</strain>
    </source>
</reference>
<feature type="domain" description="Phage shock protein PspC N-terminal" evidence="7">
    <location>
        <begin position="5"/>
        <end position="62"/>
    </location>
</feature>
<reference evidence="56 57" key="4">
    <citation type="submission" date="2018-11" db="EMBL/GenBank/DDBJ databases">
        <title>Changes in penicillin susceptibility of Streptococcus suis isolates by amino acid alterations in the penicillin-binding protein.</title>
        <authorList>
            <person name="Niemann L."/>
            <person name="Eichhorn I."/>
        </authorList>
    </citation>
    <scope>NUCLEOTIDE SEQUENCE [LARGE SCALE GENOMIC DNA]</scope>
    <source>
        <strain evidence="30 57">IMT40201</strain>
        <strain evidence="31 56">IMT40738</strain>
    </source>
</reference>
<evidence type="ECO:0000313" key="38">
    <source>
        <dbReference type="Proteomes" id="UP000069831"/>
    </source>
</evidence>
<evidence type="ECO:0000256" key="1">
    <source>
        <dbReference type="ARBA" id="ARBA00004162"/>
    </source>
</evidence>
<dbReference type="Proteomes" id="UP000073390">
    <property type="component" value="Unassembled WGS sequence"/>
</dbReference>
<dbReference type="InterPro" id="IPR052027">
    <property type="entry name" value="PspC"/>
</dbReference>
<dbReference type="EMBL" id="CP025043">
    <property type="protein sequence ID" value="AUA18590.1"/>
    <property type="molecule type" value="Genomic_DNA"/>
</dbReference>
<evidence type="ECO:0000256" key="3">
    <source>
        <dbReference type="ARBA" id="ARBA00022692"/>
    </source>
</evidence>
<dbReference type="Proteomes" id="UP000072933">
    <property type="component" value="Unassembled WGS sequence"/>
</dbReference>
<organism evidence="36 61">
    <name type="scientific">Streptococcus suis</name>
    <dbReference type="NCBI Taxonomy" id="1307"/>
    <lineage>
        <taxon>Bacteria</taxon>
        <taxon>Bacillati</taxon>
        <taxon>Bacillota</taxon>
        <taxon>Bacilli</taxon>
        <taxon>Lactobacillales</taxon>
        <taxon>Streptococcaceae</taxon>
        <taxon>Streptococcus</taxon>
    </lineage>
</organism>
<dbReference type="EMBL" id="CP030010">
    <property type="protein sequence ID" value="ASW50108.2"/>
    <property type="molecule type" value="Genomic_DNA"/>
</dbReference>
<dbReference type="AlphaFoldDB" id="A0A0K2E7L5"/>
<dbReference type="EMBL" id="JABXEU010000020">
    <property type="protein sequence ID" value="NVH37105.1"/>
    <property type="molecule type" value="Genomic_DNA"/>
</dbReference>
<evidence type="ECO:0000313" key="8">
    <source>
        <dbReference type="EMBL" id="ASW50108.2"/>
    </source>
</evidence>
<reference evidence="9 54" key="3">
    <citation type="submission" date="2017-11" db="EMBL/GenBank/DDBJ databases">
        <title>Genome analysis of Streptococcus suis serotype chz stain ah681.</title>
        <authorList>
            <person name="Pan Z."/>
            <person name="Zhang Y."/>
            <person name="Ma J."/>
            <person name="Lu P."/>
            <person name="Zhu Y."/>
            <person name="Zhong X."/>
            <person name="Dong W."/>
            <person name="Lu C."/>
            <person name="Yao H."/>
        </authorList>
    </citation>
    <scope>NUCLEOTIDE SEQUENCE [LARGE SCALE GENOMIC DNA]</scope>
    <source>
        <strain evidence="9 54">AH681</strain>
    </source>
</reference>
<dbReference type="OMA" id="PLNDYKG"/>